<evidence type="ECO:0000313" key="2">
    <source>
        <dbReference type="Proteomes" id="UP000003786"/>
    </source>
</evidence>
<name>J4C4B4_THEOR</name>
<reference evidence="1 2" key="1">
    <citation type="journal article" date="2012" name="MBio">
        <title>Comparative genome analysis of three eukaryotic parasites with differing abilities to transform leukocytes reveals key mediators of Theileria-induced leukocyte transformation.</title>
        <authorList>
            <person name="Hayashida K."/>
            <person name="Hara Y."/>
            <person name="Abe T."/>
            <person name="Yamasaki C."/>
            <person name="Toyoda A."/>
            <person name="Kosuge T."/>
            <person name="Suzuki Y."/>
            <person name="Sato Y."/>
            <person name="Kawashima S."/>
            <person name="Katayama T."/>
            <person name="Wakaguri H."/>
            <person name="Inoue N."/>
            <person name="Homma K."/>
            <person name="Tada-Umezaki M."/>
            <person name="Yagi Y."/>
            <person name="Fujii Y."/>
            <person name="Habara T."/>
            <person name="Kanehisa M."/>
            <person name="Watanabe H."/>
            <person name="Ito K."/>
            <person name="Gojobori T."/>
            <person name="Sugawara H."/>
            <person name="Imanishi T."/>
            <person name="Weir W."/>
            <person name="Gardner M."/>
            <person name="Pain A."/>
            <person name="Shiels B."/>
            <person name="Hattori M."/>
            <person name="Nene V."/>
            <person name="Sugimoto C."/>
        </authorList>
    </citation>
    <scope>NUCLEOTIDE SEQUENCE [LARGE SCALE GENOMIC DNA]</scope>
    <source>
        <strain evidence="1 2">Shintoku</strain>
    </source>
</reference>
<dbReference type="GeneID" id="20716353"/>
<proteinExistence type="predicted"/>
<gene>
    <name evidence="1" type="ORF">TOT_040000271</name>
</gene>
<dbReference type="VEuPathDB" id="PiroplasmaDB:TOT_040000271"/>
<dbReference type="AlphaFoldDB" id="J4C4B4"/>
<dbReference type="RefSeq" id="XP_009692192.1">
    <property type="nucleotide sequence ID" value="XM_009693897.1"/>
</dbReference>
<sequence>MLGIHIYIHTLGLLNHIYPRHNQQRHFTNQTPSHQHPTCRSTHIMVSGNSKRCPENPIHGVNWLWCSSPHSLISVNKLLFLTHPHTDYTF</sequence>
<dbReference type="Proteomes" id="UP000003786">
    <property type="component" value="Chromosome 4"/>
</dbReference>
<keyword evidence="2" id="KW-1185">Reference proteome</keyword>
<protein>
    <submittedName>
        <fullName evidence="1">Uncharacterized protein</fullName>
    </submittedName>
</protein>
<dbReference type="EMBL" id="AP011949">
    <property type="protein sequence ID" value="BAM41891.1"/>
    <property type="molecule type" value="Genomic_DNA"/>
</dbReference>
<accession>J4C4B4</accession>
<organism evidence="1 2">
    <name type="scientific">Theileria orientalis strain Shintoku</name>
    <dbReference type="NCBI Taxonomy" id="869250"/>
    <lineage>
        <taxon>Eukaryota</taxon>
        <taxon>Sar</taxon>
        <taxon>Alveolata</taxon>
        <taxon>Apicomplexa</taxon>
        <taxon>Aconoidasida</taxon>
        <taxon>Piroplasmida</taxon>
        <taxon>Theileriidae</taxon>
        <taxon>Theileria</taxon>
    </lineage>
</organism>
<dbReference type="KEGG" id="tot:TOT_040000271"/>
<evidence type="ECO:0000313" key="1">
    <source>
        <dbReference type="EMBL" id="BAM41891.1"/>
    </source>
</evidence>